<dbReference type="InterPro" id="IPR005016">
    <property type="entry name" value="TDE1/TMS"/>
</dbReference>
<evidence type="ECO:0000256" key="7">
    <source>
        <dbReference type="SAM" id="Phobius"/>
    </source>
</evidence>
<keyword evidence="4 7" id="KW-1133">Transmembrane helix</keyword>
<dbReference type="PANTHER" id="PTHR10383:SF9">
    <property type="entry name" value="SERINE INCORPORATOR, ISOFORM F"/>
    <property type="match status" value="1"/>
</dbReference>
<keyword evidence="5 7" id="KW-0472">Membrane</keyword>
<feature type="transmembrane region" description="Helical" evidence="7">
    <location>
        <begin position="435"/>
        <end position="457"/>
    </location>
</feature>
<dbReference type="AlphaFoldDB" id="A0A8H8QGX1"/>
<keyword evidence="9" id="KW-1185">Reference proteome</keyword>
<evidence type="ECO:0000313" key="9">
    <source>
        <dbReference type="Proteomes" id="UP000658997"/>
    </source>
</evidence>
<comment type="subcellular location">
    <subcellularLocation>
        <location evidence="1">Membrane</location>
        <topology evidence="1">Multi-pass membrane protein</topology>
    </subcellularLocation>
</comment>
<feature type="region of interest" description="Disordered" evidence="6">
    <location>
        <begin position="336"/>
        <end position="376"/>
    </location>
</feature>
<dbReference type="GO" id="GO:0016020">
    <property type="term" value="C:membrane"/>
    <property type="evidence" value="ECO:0007669"/>
    <property type="project" value="UniProtKB-SubCell"/>
</dbReference>
<evidence type="ECO:0000256" key="5">
    <source>
        <dbReference type="ARBA" id="ARBA00023136"/>
    </source>
</evidence>
<dbReference type="Proteomes" id="UP000658997">
    <property type="component" value="Unassembled WGS sequence"/>
</dbReference>
<protein>
    <submittedName>
        <fullName evidence="8">Related to TMS1 protein</fullName>
    </submittedName>
</protein>
<feature type="transmembrane region" description="Helical" evidence="7">
    <location>
        <begin position="140"/>
        <end position="161"/>
    </location>
</feature>
<name>A0A8H8QGX1_9BASI</name>
<dbReference type="Pfam" id="PF03348">
    <property type="entry name" value="Serinc"/>
    <property type="match status" value="1"/>
</dbReference>
<evidence type="ECO:0000313" key="8">
    <source>
        <dbReference type="EMBL" id="SYW74993.1"/>
    </source>
</evidence>
<proteinExistence type="inferred from homology"/>
<evidence type="ECO:0000256" key="1">
    <source>
        <dbReference type="ARBA" id="ARBA00004141"/>
    </source>
</evidence>
<gene>
    <name evidence="8" type="ORF">UBRO2_00403</name>
</gene>
<feature type="transmembrane region" description="Helical" evidence="7">
    <location>
        <begin position="99"/>
        <end position="119"/>
    </location>
</feature>
<sequence>MGVALSLPFLGGGLASIASSCLAGLAFFCTSTAASAFFKSCNCQSSIATRVGFAIIFCLDALLAWLSLTGFMMHKIEEWSYNYIKMDCKDKDRCYGVLAVHRITFALSLFHFILGMLLIGVKDTRTKRAAIQNGWWGPKVLLWLLLTLLMFFIPNGFFVFWANYFSLIFASIFIIVGLVLLVDFAHSWSETCLDRWEQTESDFWKFTLIGSTLGMYAATIALTGVLYGFFASSGCSLNQFFISLNLALIVVLTVLSISPHVQEANPRSGLAQSSMVAAYCTYLIASAVMNRDNAECNPITRGRGGSAKTTTVVIGAVFTFLAIAYSTSRAATQSTTLVGKRRAALNESRPPSGYGPLATRESIDKSSGAVVTDQPTKKDSLRIQALMAAVEAGAIPASALDEEEDDEEMETRSELGAGGDESDDERQGTRYNYSFFHFVFAIAACYTAMLLTDWRFVRLGGPSPDPSEDGAPIAYIGRSTTAMWMRVVSSWLCICIYTWSLIAPVLRKFRCPTSSPDIGHHH</sequence>
<feature type="region of interest" description="Disordered" evidence="6">
    <location>
        <begin position="397"/>
        <end position="425"/>
    </location>
</feature>
<feature type="transmembrane region" description="Helical" evidence="7">
    <location>
        <begin position="269"/>
        <end position="289"/>
    </location>
</feature>
<keyword evidence="3 7" id="KW-0812">Transmembrane</keyword>
<feature type="transmembrane region" description="Helical" evidence="7">
    <location>
        <begin position="206"/>
        <end position="230"/>
    </location>
</feature>
<feature type="transmembrane region" description="Helical" evidence="7">
    <location>
        <begin position="12"/>
        <end position="38"/>
    </location>
</feature>
<accession>A0A8H8QGX1</accession>
<feature type="transmembrane region" description="Helical" evidence="7">
    <location>
        <begin position="309"/>
        <end position="327"/>
    </location>
</feature>
<feature type="transmembrane region" description="Helical" evidence="7">
    <location>
        <begin position="236"/>
        <end position="257"/>
    </location>
</feature>
<reference evidence="8" key="1">
    <citation type="submission" date="2018-08" db="EMBL/GenBank/DDBJ databases">
        <authorList>
            <person name="Guldener U."/>
        </authorList>
    </citation>
    <scope>NUCLEOTIDE SEQUENCE</scope>
    <source>
        <strain evidence="8">UB2</strain>
    </source>
</reference>
<evidence type="ECO:0000256" key="3">
    <source>
        <dbReference type="ARBA" id="ARBA00022692"/>
    </source>
</evidence>
<feature type="compositionally biased region" description="Acidic residues" evidence="6">
    <location>
        <begin position="400"/>
        <end position="409"/>
    </location>
</feature>
<comment type="caution">
    <text evidence="8">The sequence shown here is derived from an EMBL/GenBank/DDBJ whole genome shotgun (WGS) entry which is preliminary data.</text>
</comment>
<evidence type="ECO:0000256" key="2">
    <source>
        <dbReference type="ARBA" id="ARBA00006665"/>
    </source>
</evidence>
<dbReference type="PANTHER" id="PTHR10383">
    <property type="entry name" value="SERINE INCORPORATOR"/>
    <property type="match status" value="1"/>
</dbReference>
<feature type="transmembrane region" description="Helical" evidence="7">
    <location>
        <begin position="488"/>
        <end position="506"/>
    </location>
</feature>
<comment type="similarity">
    <text evidence="2">Belongs to the TDE1 family.</text>
</comment>
<organism evidence="8 9">
    <name type="scientific">Ustilago bromivora</name>
    <dbReference type="NCBI Taxonomy" id="307758"/>
    <lineage>
        <taxon>Eukaryota</taxon>
        <taxon>Fungi</taxon>
        <taxon>Dikarya</taxon>
        <taxon>Basidiomycota</taxon>
        <taxon>Ustilaginomycotina</taxon>
        <taxon>Ustilaginomycetes</taxon>
        <taxon>Ustilaginales</taxon>
        <taxon>Ustilaginaceae</taxon>
        <taxon>Ustilago</taxon>
    </lineage>
</organism>
<feature type="transmembrane region" description="Helical" evidence="7">
    <location>
        <begin position="50"/>
        <end position="73"/>
    </location>
</feature>
<feature type="transmembrane region" description="Helical" evidence="7">
    <location>
        <begin position="167"/>
        <end position="185"/>
    </location>
</feature>
<evidence type="ECO:0000256" key="6">
    <source>
        <dbReference type="SAM" id="MobiDB-lite"/>
    </source>
</evidence>
<dbReference type="EMBL" id="ULHB01000004">
    <property type="protein sequence ID" value="SYW74993.1"/>
    <property type="molecule type" value="Genomic_DNA"/>
</dbReference>
<evidence type="ECO:0000256" key="4">
    <source>
        <dbReference type="ARBA" id="ARBA00022989"/>
    </source>
</evidence>